<dbReference type="PANTHER" id="PTHR34873:SF3">
    <property type="entry name" value="ADDICTION MODULE TOXIN, HICA FAMILY"/>
    <property type="match status" value="1"/>
</dbReference>
<dbReference type="PANTHER" id="PTHR34873">
    <property type="entry name" value="SSR1766 PROTEIN"/>
    <property type="match status" value="1"/>
</dbReference>
<evidence type="ECO:0000256" key="5">
    <source>
        <dbReference type="ARBA" id="ARBA00022884"/>
    </source>
</evidence>
<dbReference type="Pfam" id="PF07927">
    <property type="entry name" value="HicA_toxin"/>
    <property type="match status" value="1"/>
</dbReference>
<dbReference type="RefSeq" id="WP_257742344.1">
    <property type="nucleotide sequence ID" value="NZ_CP096115.1"/>
</dbReference>
<dbReference type="Proteomes" id="UP001060368">
    <property type="component" value="Chromosome"/>
</dbReference>
<dbReference type="AlphaFoldDB" id="A0A9E7PL97"/>
<keyword evidence="8" id="KW-1185">Reference proteome</keyword>
<keyword evidence="1" id="KW-1277">Toxin-antitoxin system</keyword>
<keyword evidence="2" id="KW-0540">Nuclease</keyword>
<dbReference type="GeneID" id="74308570"/>
<reference evidence="7" key="1">
    <citation type="submission" date="2022-04" db="EMBL/GenBank/DDBJ databases">
        <title>Complete genome of Methanoplanus endosymbiosus DSM 3599.</title>
        <authorList>
            <person name="Chen S.-C."/>
            <person name="You Y.-T."/>
            <person name="Zhou Y.-Z."/>
            <person name="Lai M.-C."/>
        </authorList>
    </citation>
    <scope>NUCLEOTIDE SEQUENCE</scope>
    <source>
        <strain evidence="7">DSM 3599</strain>
    </source>
</reference>
<proteinExistence type="predicted"/>
<dbReference type="SUPFAM" id="SSF54786">
    <property type="entry name" value="YcfA/nrd intein domain"/>
    <property type="match status" value="1"/>
</dbReference>
<dbReference type="InterPro" id="IPR012933">
    <property type="entry name" value="HicA_mRNA_interferase"/>
</dbReference>
<gene>
    <name evidence="7" type="ORF">L6E24_12670</name>
</gene>
<dbReference type="GO" id="GO:0004519">
    <property type="term" value="F:endonuclease activity"/>
    <property type="evidence" value="ECO:0007669"/>
    <property type="project" value="UniProtKB-KW"/>
</dbReference>
<dbReference type="Gene3D" id="3.30.920.30">
    <property type="entry name" value="Hypothetical protein"/>
    <property type="match status" value="1"/>
</dbReference>
<evidence type="ECO:0000256" key="4">
    <source>
        <dbReference type="ARBA" id="ARBA00022801"/>
    </source>
</evidence>
<name>A0A9E7PL97_9EURY</name>
<keyword evidence="3" id="KW-0255">Endonuclease</keyword>
<dbReference type="GO" id="GO:0016787">
    <property type="term" value="F:hydrolase activity"/>
    <property type="evidence" value="ECO:0007669"/>
    <property type="project" value="UniProtKB-KW"/>
</dbReference>
<evidence type="ECO:0000256" key="3">
    <source>
        <dbReference type="ARBA" id="ARBA00022759"/>
    </source>
</evidence>
<evidence type="ECO:0000313" key="7">
    <source>
        <dbReference type="EMBL" id="UUX92193.1"/>
    </source>
</evidence>
<keyword evidence="6" id="KW-0346">Stress response</keyword>
<dbReference type="InterPro" id="IPR038570">
    <property type="entry name" value="HicA_sf"/>
</dbReference>
<evidence type="ECO:0000256" key="1">
    <source>
        <dbReference type="ARBA" id="ARBA00022649"/>
    </source>
</evidence>
<dbReference type="EMBL" id="CP096115">
    <property type="protein sequence ID" value="UUX92193.1"/>
    <property type="molecule type" value="Genomic_DNA"/>
</dbReference>
<evidence type="ECO:0000256" key="6">
    <source>
        <dbReference type="ARBA" id="ARBA00023016"/>
    </source>
</evidence>
<evidence type="ECO:0000256" key="2">
    <source>
        <dbReference type="ARBA" id="ARBA00022722"/>
    </source>
</evidence>
<accession>A0A9E7PL97</accession>
<protein>
    <submittedName>
        <fullName evidence="7">Type II toxin-antitoxin system HicA family toxin</fullName>
    </submittedName>
</protein>
<dbReference type="KEGG" id="mend:L6E24_12670"/>
<keyword evidence="5" id="KW-0694">RNA-binding</keyword>
<dbReference type="GO" id="GO:0003729">
    <property type="term" value="F:mRNA binding"/>
    <property type="evidence" value="ECO:0007669"/>
    <property type="project" value="InterPro"/>
</dbReference>
<keyword evidence="4" id="KW-0378">Hydrolase</keyword>
<evidence type="ECO:0000313" key="8">
    <source>
        <dbReference type="Proteomes" id="UP001060368"/>
    </source>
</evidence>
<sequence>MPKLPRASGDKHIQTLKKAGWKINHIEGSHYILIKEGNSSHLSVPVHTGKTMGPGLLKRIIKMAGMTNEEYCNLFKSR</sequence>
<organism evidence="7 8">
    <name type="scientific">Methanoplanus endosymbiosus</name>
    <dbReference type="NCBI Taxonomy" id="33865"/>
    <lineage>
        <taxon>Archaea</taxon>
        <taxon>Methanobacteriati</taxon>
        <taxon>Methanobacteriota</taxon>
        <taxon>Stenosarchaea group</taxon>
        <taxon>Methanomicrobia</taxon>
        <taxon>Methanomicrobiales</taxon>
        <taxon>Methanomicrobiaceae</taxon>
        <taxon>Methanoplanus</taxon>
    </lineage>
</organism>